<dbReference type="Proteomes" id="UP000740754">
    <property type="component" value="Unassembled WGS sequence"/>
</dbReference>
<proteinExistence type="predicted"/>
<organism evidence="1 2">
    <name type="scientific">Marichromatium bheemlicum</name>
    <dbReference type="NCBI Taxonomy" id="365339"/>
    <lineage>
        <taxon>Bacteria</taxon>
        <taxon>Pseudomonadati</taxon>
        <taxon>Pseudomonadota</taxon>
        <taxon>Gammaproteobacteria</taxon>
        <taxon>Chromatiales</taxon>
        <taxon>Chromatiaceae</taxon>
        <taxon>Marichromatium</taxon>
    </lineage>
</organism>
<name>A0ABX1I894_9GAMM</name>
<evidence type="ECO:0000313" key="1">
    <source>
        <dbReference type="EMBL" id="NKN33774.1"/>
    </source>
</evidence>
<dbReference type="EMBL" id="JAAXKX010000015">
    <property type="protein sequence ID" value="NKN33774.1"/>
    <property type="molecule type" value="Genomic_DNA"/>
</dbReference>
<keyword evidence="2" id="KW-1185">Reference proteome</keyword>
<sequence>MTPDSTTALRALIERIRRELPFDDPSARACHGNCAAGCVPRLLDFLEQQLDDWEWHLARGARPGLAEFSALARSARRVHAVLARNGLVAPLSDHD</sequence>
<comment type="caution">
    <text evidence="1">The sequence shown here is derived from an EMBL/GenBank/DDBJ whole genome shotgun (WGS) entry which is preliminary data.</text>
</comment>
<evidence type="ECO:0000313" key="2">
    <source>
        <dbReference type="Proteomes" id="UP000740754"/>
    </source>
</evidence>
<protein>
    <submittedName>
        <fullName evidence="1">Uncharacterized protein</fullName>
    </submittedName>
</protein>
<dbReference type="RefSeq" id="WP_168669653.1">
    <property type="nucleotide sequence ID" value="NZ_JAAXKX010000015.1"/>
</dbReference>
<gene>
    <name evidence="1" type="ORF">HF203_11145</name>
</gene>
<reference evidence="1 2" key="1">
    <citation type="submission" date="2020-04" db="EMBL/GenBank/DDBJ databases">
        <title>Draft Whole-Genome sequence of Marichromatium bheemlicum DSM 18632, type strain.</title>
        <authorList>
            <person name="Kyndt J.A."/>
            <person name="Meyer T.E."/>
        </authorList>
    </citation>
    <scope>NUCLEOTIDE SEQUENCE [LARGE SCALE GENOMIC DNA]</scope>
    <source>
        <strain evidence="1 2">DSM 18632</strain>
    </source>
</reference>
<accession>A0ABX1I894</accession>